<dbReference type="SUPFAM" id="SSF46689">
    <property type="entry name" value="Homeodomain-like"/>
    <property type="match status" value="1"/>
</dbReference>
<evidence type="ECO:0000313" key="3">
    <source>
        <dbReference type="Proteomes" id="UP000726777"/>
    </source>
</evidence>
<dbReference type="Gene3D" id="1.10.10.60">
    <property type="entry name" value="Homeodomain-like"/>
    <property type="match status" value="1"/>
</dbReference>
<accession>A0A9Q3YK22</accession>
<dbReference type="EMBL" id="JACVHL010000036">
    <property type="protein sequence ID" value="MCC3808031.1"/>
    <property type="molecule type" value="Genomic_DNA"/>
</dbReference>
<proteinExistence type="predicted"/>
<protein>
    <recommendedName>
        <fullName evidence="1">DNA binding HTH domain-containing protein</fullName>
    </recommendedName>
</protein>
<comment type="caution">
    <text evidence="2">The sequence shown here is derived from an EMBL/GenBank/DDBJ whole genome shotgun (WGS) entry which is preliminary data.</text>
</comment>
<dbReference type="InterPro" id="IPR002197">
    <property type="entry name" value="HTH_Fis"/>
</dbReference>
<dbReference type="RefSeq" id="WP_042770547.1">
    <property type="nucleotide sequence ID" value="NZ_JAAKZS010000008.1"/>
</dbReference>
<reference evidence="2" key="1">
    <citation type="submission" date="2020-09" db="EMBL/GenBank/DDBJ databases">
        <title>Genome sequence of Vibrio parahaemolyticus isolates.</title>
        <authorList>
            <person name="Hammerl J.A."/>
            <person name="Strauch E."/>
        </authorList>
    </citation>
    <scope>NUCLEOTIDE SEQUENCE</scope>
    <source>
        <strain evidence="2">17-VB00146</strain>
    </source>
</reference>
<organism evidence="2 3">
    <name type="scientific">Vibrio parahaemolyticus</name>
    <dbReference type="NCBI Taxonomy" id="670"/>
    <lineage>
        <taxon>Bacteria</taxon>
        <taxon>Pseudomonadati</taxon>
        <taxon>Pseudomonadota</taxon>
        <taxon>Gammaproteobacteria</taxon>
        <taxon>Vibrionales</taxon>
        <taxon>Vibrionaceae</taxon>
        <taxon>Vibrio</taxon>
    </lineage>
</organism>
<dbReference type="AlphaFoldDB" id="A0A9Q3YK22"/>
<sequence>MTKLISPQEVIQCVKQELDLADTKHAKPDISHLIPELKFAIVETLLLHTRGNQALAARILGISRCTLLKIYTNR</sequence>
<dbReference type="Proteomes" id="UP000726777">
    <property type="component" value="Unassembled WGS sequence"/>
</dbReference>
<dbReference type="GO" id="GO:0043565">
    <property type="term" value="F:sequence-specific DNA binding"/>
    <property type="evidence" value="ECO:0007669"/>
    <property type="project" value="InterPro"/>
</dbReference>
<evidence type="ECO:0000259" key="1">
    <source>
        <dbReference type="Pfam" id="PF02954"/>
    </source>
</evidence>
<dbReference type="Pfam" id="PF02954">
    <property type="entry name" value="HTH_8"/>
    <property type="match status" value="1"/>
</dbReference>
<name>A0A9Q3YK22_VIBPH</name>
<dbReference type="InterPro" id="IPR009057">
    <property type="entry name" value="Homeodomain-like_sf"/>
</dbReference>
<feature type="domain" description="DNA binding HTH" evidence="1">
    <location>
        <begin position="41"/>
        <end position="67"/>
    </location>
</feature>
<gene>
    <name evidence="2" type="ORF">IB292_23745</name>
</gene>
<evidence type="ECO:0000313" key="2">
    <source>
        <dbReference type="EMBL" id="MCC3808031.1"/>
    </source>
</evidence>